<evidence type="ECO:0000256" key="1">
    <source>
        <dbReference type="SAM" id="Phobius"/>
    </source>
</evidence>
<reference evidence="3 4" key="1">
    <citation type="journal article" date="2020" name="Environ. Microbiol. Rep.">
        <title>Redox cycling of Fe(II) and Fe(III) in magnetite accelerates aceticlastic methanogenesis by Methanosarcina mazei.</title>
        <authorList>
            <person name="Wang H."/>
            <person name="Byrne J.M."/>
            <person name="Liu P."/>
            <person name="Liu J."/>
            <person name="Dong X."/>
            <person name="Lu Y."/>
        </authorList>
    </citation>
    <scope>NUCLEOTIDE SEQUENCE [LARGE SCALE GENOMIC DNA]</scope>
    <source>
        <strain evidence="4">zm-15</strain>
    </source>
</reference>
<feature type="domain" description="PEF-CTERM protein sorting" evidence="2">
    <location>
        <begin position="122"/>
        <end position="146"/>
    </location>
</feature>
<protein>
    <submittedName>
        <fullName evidence="3">PEF-CTERM sorting domain-containing protein</fullName>
    </submittedName>
</protein>
<keyword evidence="1" id="KW-1133">Transmembrane helix</keyword>
<sequence length="147" mass="16638">MGVTFSSGATIVDTGEWWQRQDLGFWNQNNYFTQITFSPVVRSVSIDFEDAFAGNMDAFLVNGEILSRSRCNFLWVTEKRLRIESNETGIQSISLSGDFPCVNSIKFNNMVYDQVTEPSTQIPEFPTVVLPVAALLGIVLIFQRRKN</sequence>
<keyword evidence="1" id="KW-0812">Transmembrane</keyword>
<feature type="transmembrane region" description="Helical" evidence="1">
    <location>
        <begin position="125"/>
        <end position="142"/>
    </location>
</feature>
<evidence type="ECO:0000259" key="2">
    <source>
        <dbReference type="Pfam" id="PF26596"/>
    </source>
</evidence>
<proteinExistence type="predicted"/>
<dbReference type="Proteomes" id="UP000467371">
    <property type="component" value="Chromosome"/>
</dbReference>
<accession>A0A6C0VML4</accession>
<dbReference type="Pfam" id="PF26596">
    <property type="entry name" value="PEF-CTERM_ARCH"/>
    <property type="match status" value="1"/>
</dbReference>
<dbReference type="EMBL" id="CP042908">
    <property type="protein sequence ID" value="QIB92720.1"/>
    <property type="molecule type" value="Genomic_DNA"/>
</dbReference>
<organism evidence="3 4">
    <name type="scientific">Methanosarcina mazei</name>
    <name type="common">Methanosarcina frisia</name>
    <dbReference type="NCBI Taxonomy" id="2209"/>
    <lineage>
        <taxon>Archaea</taxon>
        <taxon>Methanobacteriati</taxon>
        <taxon>Methanobacteriota</taxon>
        <taxon>Stenosarchaea group</taxon>
        <taxon>Methanomicrobia</taxon>
        <taxon>Methanosarcinales</taxon>
        <taxon>Methanosarcinaceae</taxon>
        <taxon>Methanosarcina</taxon>
    </lineage>
</organism>
<name>A0A6C0VML4_METMZ</name>
<evidence type="ECO:0000313" key="3">
    <source>
        <dbReference type="EMBL" id="QIB92720.1"/>
    </source>
</evidence>
<dbReference type="InterPro" id="IPR017474">
    <property type="entry name" value="PEF_CTERM_C"/>
</dbReference>
<dbReference type="AlphaFoldDB" id="A0A6C0VML4"/>
<keyword evidence="1" id="KW-0472">Membrane</keyword>
<evidence type="ECO:0000313" key="4">
    <source>
        <dbReference type="Proteomes" id="UP000467371"/>
    </source>
</evidence>
<gene>
    <name evidence="3" type="ORF">FQU78_03015</name>
</gene>
<dbReference type="NCBIfam" id="TIGR03024">
    <property type="entry name" value="arch_PEF_CTERM"/>
    <property type="match status" value="1"/>
</dbReference>